<evidence type="ECO:0000313" key="3">
    <source>
        <dbReference type="Proteomes" id="UP000280668"/>
    </source>
</evidence>
<dbReference type="Gene3D" id="2.40.128.290">
    <property type="entry name" value="Uncharacterised protein Atu4866, PF11512"/>
    <property type="match status" value="1"/>
</dbReference>
<evidence type="ECO:0000313" key="2">
    <source>
        <dbReference type="EMBL" id="ROR72359.1"/>
    </source>
</evidence>
<dbReference type="EMBL" id="RKHK01000001">
    <property type="protein sequence ID" value="ROR72359.1"/>
    <property type="molecule type" value="Genomic_DNA"/>
</dbReference>
<dbReference type="AlphaFoldDB" id="A0A3N2BAS1"/>
<organism evidence="2 3">
    <name type="scientific">Bogoriella caseilytica</name>
    <dbReference type="NCBI Taxonomy" id="56055"/>
    <lineage>
        <taxon>Bacteria</taxon>
        <taxon>Bacillati</taxon>
        <taxon>Actinomycetota</taxon>
        <taxon>Actinomycetes</taxon>
        <taxon>Micrococcales</taxon>
        <taxon>Bogoriellaceae</taxon>
        <taxon>Bogoriella</taxon>
    </lineage>
</organism>
<name>A0A3N2BAS1_9MICO</name>
<feature type="region of interest" description="Disordered" evidence="1">
    <location>
        <begin position="22"/>
        <end position="55"/>
    </location>
</feature>
<comment type="caution">
    <text evidence="2">The sequence shown here is derived from an EMBL/GenBank/DDBJ whole genome shotgun (WGS) entry which is preliminary data.</text>
</comment>
<protein>
    <submittedName>
        <fullName evidence="2">Putative ligand-binding protein with streptavidin-like fold</fullName>
    </submittedName>
</protein>
<dbReference type="Proteomes" id="UP000280668">
    <property type="component" value="Unassembled WGS sequence"/>
</dbReference>
<gene>
    <name evidence="2" type="ORF">EDD31_0710</name>
</gene>
<proteinExistence type="predicted"/>
<keyword evidence="3" id="KW-1185">Reference proteome</keyword>
<dbReference type="InterPro" id="IPR038646">
    <property type="entry name" value="Atu4866-like_sf"/>
</dbReference>
<accession>A0A3N2BAS1</accession>
<sequence length="260" mass="28344">MHHWAARPAWVQQGLLHGLASREAQAMTSHPASAPAGRMAVRAASDPSPPVPSPAATTLITGAQVWRPAYIIREDLHLAGERLTASLTEPASEVVDAGGTYAVPLMVDTIVNQLPPQHRRSYDLLPGNLATFAVVHRPVSASQVRSMLVVSPADLLGVWVSGQLEAWQGEPTRSAGEDLADPAVRSAWTGAWRDARRDLVQHLLPDGRYSETRGGRRDAYTGRYWVHGTRITYFDDSGFWAFGELVDGVLHHAGFVMVRH</sequence>
<dbReference type="InterPro" id="IPR020955">
    <property type="entry name" value="Uncharacterised_Atu4866"/>
</dbReference>
<evidence type="ECO:0000256" key="1">
    <source>
        <dbReference type="SAM" id="MobiDB-lite"/>
    </source>
</evidence>
<dbReference type="Pfam" id="PF11512">
    <property type="entry name" value="Atu4866"/>
    <property type="match status" value="1"/>
</dbReference>
<reference evidence="2 3" key="1">
    <citation type="submission" date="2018-11" db="EMBL/GenBank/DDBJ databases">
        <title>Sequencing the genomes of 1000 actinobacteria strains.</title>
        <authorList>
            <person name="Klenk H.-P."/>
        </authorList>
    </citation>
    <scope>NUCLEOTIDE SEQUENCE [LARGE SCALE GENOMIC DNA]</scope>
    <source>
        <strain evidence="2 3">DSM 11294</strain>
    </source>
</reference>